<dbReference type="PANTHER" id="PTHR30146">
    <property type="entry name" value="LACI-RELATED TRANSCRIPTIONAL REPRESSOR"/>
    <property type="match status" value="1"/>
</dbReference>
<dbReference type="SUPFAM" id="SSF47413">
    <property type="entry name" value="lambda repressor-like DNA-binding domains"/>
    <property type="match status" value="1"/>
</dbReference>
<dbReference type="CDD" id="cd01392">
    <property type="entry name" value="HTH_LacI"/>
    <property type="match status" value="1"/>
</dbReference>
<dbReference type="PROSITE" id="PS50932">
    <property type="entry name" value="HTH_LACI_2"/>
    <property type="match status" value="1"/>
</dbReference>
<dbReference type="InterPro" id="IPR046335">
    <property type="entry name" value="LacI/GalR-like_sensor"/>
</dbReference>
<evidence type="ECO:0000313" key="7">
    <source>
        <dbReference type="Proteomes" id="UP000269692"/>
    </source>
</evidence>
<evidence type="ECO:0000256" key="2">
    <source>
        <dbReference type="ARBA" id="ARBA00023125"/>
    </source>
</evidence>
<dbReference type="AlphaFoldDB" id="A0A3L7A5M8"/>
<protein>
    <submittedName>
        <fullName evidence="6">LacI family transcriptional regulator</fullName>
    </submittedName>
</protein>
<dbReference type="PANTHER" id="PTHR30146:SF109">
    <property type="entry name" value="HTH-TYPE TRANSCRIPTIONAL REGULATOR GALS"/>
    <property type="match status" value="1"/>
</dbReference>
<dbReference type="GO" id="GO:0000976">
    <property type="term" value="F:transcription cis-regulatory region binding"/>
    <property type="evidence" value="ECO:0007669"/>
    <property type="project" value="TreeGrafter"/>
</dbReference>
<dbReference type="InterPro" id="IPR010982">
    <property type="entry name" value="Lambda_DNA-bd_dom_sf"/>
</dbReference>
<evidence type="ECO:0000259" key="5">
    <source>
        <dbReference type="PROSITE" id="PS50932"/>
    </source>
</evidence>
<dbReference type="GO" id="GO:0003700">
    <property type="term" value="F:DNA-binding transcription factor activity"/>
    <property type="evidence" value="ECO:0007669"/>
    <property type="project" value="TreeGrafter"/>
</dbReference>
<proteinExistence type="predicted"/>
<dbReference type="OrthoDB" id="8433438at2"/>
<feature type="domain" description="HTH lacI-type" evidence="5">
    <location>
        <begin position="6"/>
        <end position="62"/>
    </location>
</feature>
<sequence length="336" mass="35088">MASPRATLADVAQTAGVDMSTASRVLRGDVSQRVREETRARILKVAEDLAYRPNSLARGLRTARTDTLGIVVPQLDNPVFAAAIRGAEQAAAELGYSLLISHREPGTTATTIAKLSQTNRVDGLLVASLDDDEVLRSDLAAAHVPFVLMNRILPGAPLSVVLDSRAAARRGVEHLVGLGHRRVAHLSGRAQGFNAAQRLEGYREGLEAAGIAFDPVLVATAGYTAEGGARAMAELLPQRPTAVLAATLVSAAGAMSVLHAAGWRIPQDISVAGLHDAPVARLLYPSLTTVMMPTEEMGRVAASLLVRSLAGEHPDPVPPLPPGDLIPRASTGPAPG</sequence>
<comment type="caution">
    <text evidence="6">The sequence shown here is derived from an EMBL/GenBank/DDBJ whole genome shotgun (WGS) entry which is preliminary data.</text>
</comment>
<accession>A0A3L7A5M8</accession>
<dbReference type="InterPro" id="IPR028082">
    <property type="entry name" value="Peripla_BP_I"/>
</dbReference>
<dbReference type="Pfam" id="PF00356">
    <property type="entry name" value="LacI"/>
    <property type="match status" value="1"/>
</dbReference>
<feature type="region of interest" description="Disordered" evidence="4">
    <location>
        <begin position="313"/>
        <end position="336"/>
    </location>
</feature>
<dbReference type="RefSeq" id="WP_121624616.1">
    <property type="nucleotide sequence ID" value="NZ_RCTF01000016.1"/>
</dbReference>
<keyword evidence="7" id="KW-1185">Reference proteome</keyword>
<keyword evidence="1" id="KW-0805">Transcription regulation</keyword>
<keyword evidence="2" id="KW-0238">DNA-binding</keyword>
<evidence type="ECO:0000313" key="6">
    <source>
        <dbReference type="EMBL" id="RLP75150.1"/>
    </source>
</evidence>
<evidence type="ECO:0000256" key="3">
    <source>
        <dbReference type="ARBA" id="ARBA00023163"/>
    </source>
</evidence>
<dbReference type="CDD" id="cd06267">
    <property type="entry name" value="PBP1_LacI_sugar_binding-like"/>
    <property type="match status" value="1"/>
</dbReference>
<dbReference type="Gene3D" id="1.10.260.40">
    <property type="entry name" value="lambda repressor-like DNA-binding domains"/>
    <property type="match status" value="1"/>
</dbReference>
<reference evidence="6 7" key="1">
    <citation type="submission" date="2018-10" db="EMBL/GenBank/DDBJ databases">
        <title>Xanthobacter tagetidis genome sequencing and assembly.</title>
        <authorList>
            <person name="Maclea K.S."/>
            <person name="Goen A.E."/>
            <person name="Fatima S.A."/>
        </authorList>
    </citation>
    <scope>NUCLEOTIDE SEQUENCE [LARGE SCALE GENOMIC DNA]</scope>
    <source>
        <strain evidence="6 7">ATCC 700314</strain>
    </source>
</reference>
<evidence type="ECO:0000256" key="4">
    <source>
        <dbReference type="SAM" id="MobiDB-lite"/>
    </source>
</evidence>
<dbReference type="Proteomes" id="UP000269692">
    <property type="component" value="Unassembled WGS sequence"/>
</dbReference>
<dbReference type="EMBL" id="RCTF01000016">
    <property type="protein sequence ID" value="RLP75150.1"/>
    <property type="molecule type" value="Genomic_DNA"/>
</dbReference>
<organism evidence="6 7">
    <name type="scientific">Xanthobacter tagetidis</name>
    <dbReference type="NCBI Taxonomy" id="60216"/>
    <lineage>
        <taxon>Bacteria</taxon>
        <taxon>Pseudomonadati</taxon>
        <taxon>Pseudomonadota</taxon>
        <taxon>Alphaproteobacteria</taxon>
        <taxon>Hyphomicrobiales</taxon>
        <taxon>Xanthobacteraceae</taxon>
        <taxon>Xanthobacter</taxon>
    </lineage>
</organism>
<dbReference type="InterPro" id="IPR000843">
    <property type="entry name" value="HTH_LacI"/>
</dbReference>
<dbReference type="SMART" id="SM00354">
    <property type="entry name" value="HTH_LACI"/>
    <property type="match status" value="1"/>
</dbReference>
<evidence type="ECO:0000256" key="1">
    <source>
        <dbReference type="ARBA" id="ARBA00023015"/>
    </source>
</evidence>
<dbReference type="SUPFAM" id="SSF53822">
    <property type="entry name" value="Periplasmic binding protein-like I"/>
    <property type="match status" value="1"/>
</dbReference>
<dbReference type="Gene3D" id="3.40.50.2300">
    <property type="match status" value="2"/>
</dbReference>
<keyword evidence="3" id="KW-0804">Transcription</keyword>
<name>A0A3L7A5M8_9HYPH</name>
<gene>
    <name evidence="6" type="ORF">D9R14_17370</name>
</gene>
<dbReference type="Pfam" id="PF13377">
    <property type="entry name" value="Peripla_BP_3"/>
    <property type="match status" value="1"/>
</dbReference>